<dbReference type="InterPro" id="IPR051532">
    <property type="entry name" value="Ester_Hydrolysis_Enzymes"/>
</dbReference>
<dbReference type="InterPro" id="IPR036514">
    <property type="entry name" value="SGNH_hydro_sf"/>
</dbReference>
<dbReference type="Pfam" id="PF13472">
    <property type="entry name" value="Lipase_GDSL_2"/>
    <property type="match status" value="1"/>
</dbReference>
<evidence type="ECO:0000259" key="1">
    <source>
        <dbReference type="Pfam" id="PF13472"/>
    </source>
</evidence>
<reference evidence="2" key="1">
    <citation type="journal article" date="2021" name="PeerJ">
        <title>Extensive microbial diversity within the chicken gut microbiome revealed by metagenomics and culture.</title>
        <authorList>
            <person name="Gilroy R."/>
            <person name="Ravi A."/>
            <person name="Getino M."/>
            <person name="Pursley I."/>
            <person name="Horton D.L."/>
            <person name="Alikhan N.F."/>
            <person name="Baker D."/>
            <person name="Gharbi K."/>
            <person name="Hall N."/>
            <person name="Watson M."/>
            <person name="Adriaenssens E.M."/>
            <person name="Foster-Nyarko E."/>
            <person name="Jarju S."/>
            <person name="Secka A."/>
            <person name="Antonio M."/>
            <person name="Oren A."/>
            <person name="Chaudhuri R.R."/>
            <person name="La Ragione R."/>
            <person name="Hildebrand F."/>
            <person name="Pallen M.J."/>
        </authorList>
    </citation>
    <scope>NUCLEOTIDE SEQUENCE</scope>
    <source>
        <strain evidence="2">ChiHjej13B12-752</strain>
    </source>
</reference>
<gene>
    <name evidence="2" type="ORF">H9891_06170</name>
</gene>
<name>A0A9D1QID5_9STAP</name>
<dbReference type="PANTHER" id="PTHR30383">
    <property type="entry name" value="THIOESTERASE 1/PROTEASE 1/LYSOPHOSPHOLIPASE L1"/>
    <property type="match status" value="1"/>
</dbReference>
<dbReference type="EMBL" id="DXHR01000020">
    <property type="protein sequence ID" value="HIW12732.1"/>
    <property type="molecule type" value="Genomic_DNA"/>
</dbReference>
<evidence type="ECO:0000313" key="3">
    <source>
        <dbReference type="Proteomes" id="UP000823989"/>
    </source>
</evidence>
<dbReference type="AlphaFoldDB" id="A0A9D1QID5"/>
<dbReference type="InterPro" id="IPR013830">
    <property type="entry name" value="SGNH_hydro"/>
</dbReference>
<reference evidence="2" key="2">
    <citation type="submission" date="2021-04" db="EMBL/GenBank/DDBJ databases">
        <authorList>
            <person name="Gilroy R."/>
        </authorList>
    </citation>
    <scope>NUCLEOTIDE SEQUENCE</scope>
    <source>
        <strain evidence="2">ChiHjej13B12-752</strain>
    </source>
</reference>
<sequence>MNSMTKWALALTAALAALSAIIYFTFINTGEENVPQVAEASPDDIKVAAVGDSTTYGLMVDNREKNAYPHKLSEQLGEGYWVGNFGANNYAAMKSADFPYPETKEYSDSLELEADIAVIMLGTNDSKETNWQGKEQFRKEYSELVDAYAESNPDMQIYLATPPKAFNDADMTGDINNQNVEKITDVVKETAAKKGTGLIDINQLTQEERDWFQIDGIHPNAEGADRIAEEVEKHIAN</sequence>
<accession>A0A9D1QID5</accession>
<organism evidence="2 3">
    <name type="scientific">Candidatus Salinicoccus stercoripullorum</name>
    <dbReference type="NCBI Taxonomy" id="2838756"/>
    <lineage>
        <taxon>Bacteria</taxon>
        <taxon>Bacillati</taxon>
        <taxon>Bacillota</taxon>
        <taxon>Bacilli</taxon>
        <taxon>Bacillales</taxon>
        <taxon>Staphylococcaceae</taxon>
        <taxon>Salinicoccus</taxon>
    </lineage>
</organism>
<evidence type="ECO:0000313" key="2">
    <source>
        <dbReference type="EMBL" id="HIW12732.1"/>
    </source>
</evidence>
<proteinExistence type="predicted"/>
<dbReference type="SUPFAM" id="SSF52266">
    <property type="entry name" value="SGNH hydrolase"/>
    <property type="match status" value="1"/>
</dbReference>
<protein>
    <recommendedName>
        <fullName evidence="1">SGNH hydrolase-type esterase domain-containing protein</fullName>
    </recommendedName>
</protein>
<feature type="domain" description="SGNH hydrolase-type esterase" evidence="1">
    <location>
        <begin position="49"/>
        <end position="225"/>
    </location>
</feature>
<comment type="caution">
    <text evidence="2">The sequence shown here is derived from an EMBL/GenBank/DDBJ whole genome shotgun (WGS) entry which is preliminary data.</text>
</comment>
<dbReference type="Gene3D" id="3.40.50.1110">
    <property type="entry name" value="SGNH hydrolase"/>
    <property type="match status" value="1"/>
</dbReference>
<dbReference type="Proteomes" id="UP000823989">
    <property type="component" value="Unassembled WGS sequence"/>
</dbReference>